<dbReference type="InterPro" id="IPR040521">
    <property type="entry name" value="KDZ"/>
</dbReference>
<name>F4R4F6_MELLP</name>
<dbReference type="VEuPathDB" id="FungiDB:MELLADRAFT_87078"/>
<reference evidence="4" key="1">
    <citation type="journal article" date="2011" name="Proc. Natl. Acad. Sci. U.S.A.">
        <title>Obligate biotrophy features unraveled by the genomic analysis of rust fungi.</title>
        <authorList>
            <person name="Duplessis S."/>
            <person name="Cuomo C.A."/>
            <person name="Lin Y.-C."/>
            <person name="Aerts A."/>
            <person name="Tisserant E."/>
            <person name="Veneault-Fourrey C."/>
            <person name="Joly D.L."/>
            <person name="Hacquard S."/>
            <person name="Amselem J."/>
            <person name="Cantarel B.L."/>
            <person name="Chiu R."/>
            <person name="Coutinho P.M."/>
            <person name="Feau N."/>
            <person name="Field M."/>
            <person name="Frey P."/>
            <person name="Gelhaye E."/>
            <person name="Goldberg J."/>
            <person name="Grabherr M.G."/>
            <person name="Kodira C.D."/>
            <person name="Kohler A."/>
            <person name="Kuees U."/>
            <person name="Lindquist E.A."/>
            <person name="Lucas S.M."/>
            <person name="Mago R."/>
            <person name="Mauceli E."/>
            <person name="Morin E."/>
            <person name="Murat C."/>
            <person name="Pangilinan J.L."/>
            <person name="Park R."/>
            <person name="Pearson M."/>
            <person name="Quesneville H."/>
            <person name="Rouhier N."/>
            <person name="Sakthikumar S."/>
            <person name="Salamov A.A."/>
            <person name="Schmutz J."/>
            <person name="Selles B."/>
            <person name="Shapiro H."/>
            <person name="Tanguay P."/>
            <person name="Tuskan G.A."/>
            <person name="Henrissat B."/>
            <person name="Van de Peer Y."/>
            <person name="Rouze P."/>
            <person name="Ellis J.G."/>
            <person name="Dodds P.N."/>
            <person name="Schein J.E."/>
            <person name="Zhong S."/>
            <person name="Hamelin R.C."/>
            <person name="Grigoriev I.V."/>
            <person name="Szabo L.J."/>
            <person name="Martin F."/>
        </authorList>
    </citation>
    <scope>NUCLEOTIDE SEQUENCE [LARGE SCALE GENOMIC DNA]</scope>
    <source>
        <strain evidence="4">98AG31 / pathotype 3-4-7</strain>
    </source>
</reference>
<dbReference type="KEGG" id="mlr:MELLADRAFT_87078"/>
<dbReference type="eggNOG" id="ENOG502S2AH">
    <property type="taxonomic scope" value="Eukaryota"/>
</dbReference>
<dbReference type="HOGENOM" id="CLU_011407_2_0_1"/>
<evidence type="ECO:0000313" key="4">
    <source>
        <dbReference type="Proteomes" id="UP000001072"/>
    </source>
</evidence>
<proteinExistence type="predicted"/>
<dbReference type="GeneID" id="18934391"/>
<sequence>MPRKNESRIYGDVKLFQKRKKRQRQTVELNVDTDAQVFNVAQTLGMIPPASAPQAAPEPALNPSDQDDDGWEDINDIPQYLREFIPNSPPHSPVVDPDCNNFYRRHRGLLAIHQRSKVSDAWKALLPQLTVIYLERQHHTLNWSTHTSYLNDHPKCSCTIFTTREFDLIGSTGRMRKQVVQVCSCKPLPIQLMHYGYLAGSHDFPTVAFSIPLVQLFHEIWKKTTLSLSGFFEGYMAFLDSRSNTYLHTRNSNYINRNLRRQFTQAVDVYRSILKQQKTVYQHALNLSPSQLLADQCPRCFGSARGELKTSPDELDFILAMDGNFQHRHHLKASTDQPTEEDYPSLFIPPSKISIHERKVEDTASQAKGLKTACSESHTAADDVRNSSSWEQCDDTGVFGSTCRHDVPLRLVNIYKSGEKLHYAITILDNILEAFPEARVGCLYDIGCHLDVHMEKRKLLPQYREQLAFATSVFHAYAHQWPCQIMYHPRFIKYFGLSDGEGLERLWSFLSDLVSLNRVCTRLHRLQSINIRAELYGEELTVTSAKWLVKKYHNAVEVFGLSQNALLNLYKLENPATGRRYSSRFFREQWESERAAQGSKNHHLDKMRLKLGNLLCLRDNFQKQWAINFTAEQEATRVQTLITLNQQIQEASNKVGSAGDTVFTDKDHKEVMLKLWSSKHELRMKFISVCEEKRPLQLSRTDGRSSNLGASRKSIVINAVRKHALALKGTLETYLTQLANYRKVFPTDIIPDPALMDHNRLLVLEPDAPFWNDGFITHANEPWAIDPNTQHGMRQLAYYERSKEEIRRIGWEIRRSMRWAIQRHISLMDLFQDLRKPEPTSDAAQAFLSSPFLSSPDTTNISDAATAIVWNRLVNVLHLQEVWNLDLMNIFLKTDLQDGDGQLLEEWESQVSLIARLRANGSLTPVLGNFSTITVESFESDTDPDPTDTDNTTADEKSSDAGSSDDEEMRILEVLNEEDALSALSSALHLTDLNNPDASDVPLLFVN</sequence>
<dbReference type="Pfam" id="PF18802">
    <property type="entry name" value="CxC1"/>
    <property type="match status" value="1"/>
</dbReference>
<evidence type="ECO:0000256" key="1">
    <source>
        <dbReference type="SAM" id="MobiDB-lite"/>
    </source>
</evidence>
<feature type="region of interest" description="Disordered" evidence="1">
    <location>
        <begin position="48"/>
        <end position="70"/>
    </location>
</feature>
<keyword evidence="4" id="KW-1185">Reference proteome</keyword>
<dbReference type="PANTHER" id="PTHR33096:SF1">
    <property type="entry name" value="CXC1-LIKE CYSTEINE CLUSTER ASSOCIATED WITH KDZ TRANSPOSASES DOMAIN-CONTAINING PROTEIN"/>
    <property type="match status" value="1"/>
</dbReference>
<evidence type="ECO:0000313" key="3">
    <source>
        <dbReference type="EMBL" id="EGG13009.1"/>
    </source>
</evidence>
<protein>
    <recommendedName>
        <fullName evidence="2">CxC1-like cysteine cluster associated with KDZ transposases domain-containing protein</fullName>
    </recommendedName>
</protein>
<feature type="domain" description="CxC1-like cysteine cluster associated with KDZ transposases" evidence="2">
    <location>
        <begin position="142"/>
        <end position="244"/>
    </location>
</feature>
<dbReference type="PANTHER" id="PTHR33096">
    <property type="entry name" value="CXC2 DOMAIN-CONTAINING PROTEIN"/>
    <property type="match status" value="1"/>
</dbReference>
<feature type="compositionally biased region" description="Acidic residues" evidence="1">
    <location>
        <begin position="938"/>
        <end position="948"/>
    </location>
</feature>
<feature type="region of interest" description="Disordered" evidence="1">
    <location>
        <begin position="937"/>
        <end position="970"/>
    </location>
</feature>
<dbReference type="RefSeq" id="XP_007403947.1">
    <property type="nucleotide sequence ID" value="XM_007403885.1"/>
</dbReference>
<gene>
    <name evidence="3" type="ORF">MELLADRAFT_87078</name>
</gene>
<feature type="compositionally biased region" description="Low complexity" evidence="1">
    <location>
        <begin position="48"/>
        <end position="59"/>
    </location>
</feature>
<dbReference type="AlphaFoldDB" id="F4R4F6"/>
<dbReference type="InParanoid" id="F4R4F6"/>
<dbReference type="InterPro" id="IPR041320">
    <property type="entry name" value="CxC1"/>
</dbReference>
<evidence type="ECO:0000259" key="2">
    <source>
        <dbReference type="Pfam" id="PF18802"/>
    </source>
</evidence>
<dbReference type="OrthoDB" id="3237105at2759"/>
<dbReference type="EMBL" id="GL883090">
    <property type="protein sequence ID" value="EGG13009.1"/>
    <property type="molecule type" value="Genomic_DNA"/>
</dbReference>
<organism evidence="4">
    <name type="scientific">Melampsora larici-populina (strain 98AG31 / pathotype 3-4-7)</name>
    <name type="common">Poplar leaf rust fungus</name>
    <dbReference type="NCBI Taxonomy" id="747676"/>
    <lineage>
        <taxon>Eukaryota</taxon>
        <taxon>Fungi</taxon>
        <taxon>Dikarya</taxon>
        <taxon>Basidiomycota</taxon>
        <taxon>Pucciniomycotina</taxon>
        <taxon>Pucciniomycetes</taxon>
        <taxon>Pucciniales</taxon>
        <taxon>Melampsoraceae</taxon>
        <taxon>Melampsora</taxon>
    </lineage>
</organism>
<dbReference type="Pfam" id="PF18758">
    <property type="entry name" value="KDZ"/>
    <property type="match status" value="1"/>
</dbReference>
<accession>F4R4F6</accession>
<dbReference type="Proteomes" id="UP000001072">
    <property type="component" value="Unassembled WGS sequence"/>
</dbReference>